<name>A0AAJ2SGY6_9FLAO</name>
<dbReference type="Proteomes" id="UP001278738">
    <property type="component" value="Unassembled WGS sequence"/>
</dbReference>
<evidence type="ECO:0000313" key="2">
    <source>
        <dbReference type="EMBL" id="MDX6182848.1"/>
    </source>
</evidence>
<feature type="chain" id="PRO_5042546188" description="Lipoprotein" evidence="1">
    <location>
        <begin position="20"/>
        <end position="139"/>
    </location>
</feature>
<evidence type="ECO:0008006" key="6">
    <source>
        <dbReference type="Google" id="ProtNLM"/>
    </source>
</evidence>
<dbReference type="RefSeq" id="WP_229974062.1">
    <property type="nucleotide sequence ID" value="NZ_CP087133.1"/>
</dbReference>
<protein>
    <recommendedName>
        <fullName evidence="6">Lipoprotein</fullName>
    </recommendedName>
</protein>
<gene>
    <name evidence="2" type="ORF">SGQ18_11800</name>
    <name evidence="3" type="ORF">SGQ44_11055</name>
</gene>
<evidence type="ECO:0000313" key="5">
    <source>
        <dbReference type="Proteomes" id="UP001278738"/>
    </source>
</evidence>
<evidence type="ECO:0000313" key="3">
    <source>
        <dbReference type="EMBL" id="MDX6186301.1"/>
    </source>
</evidence>
<dbReference type="EMBL" id="JAWXVH010000005">
    <property type="protein sequence ID" value="MDX6186301.1"/>
    <property type="molecule type" value="Genomic_DNA"/>
</dbReference>
<accession>A0AAJ2SGY6</accession>
<evidence type="ECO:0000313" key="4">
    <source>
        <dbReference type="Proteomes" id="UP001270053"/>
    </source>
</evidence>
<evidence type="ECO:0000256" key="1">
    <source>
        <dbReference type="SAM" id="SignalP"/>
    </source>
</evidence>
<keyword evidence="5" id="KW-1185">Reference proteome</keyword>
<organism evidence="3 4">
    <name type="scientific">Flavobacterium flavipigmentatum</name>
    <dbReference type="NCBI Taxonomy" id="2893884"/>
    <lineage>
        <taxon>Bacteria</taxon>
        <taxon>Pseudomonadati</taxon>
        <taxon>Bacteroidota</taxon>
        <taxon>Flavobacteriia</taxon>
        <taxon>Flavobacteriales</taxon>
        <taxon>Flavobacteriaceae</taxon>
        <taxon>Flavobacterium</taxon>
    </lineage>
</organism>
<feature type="signal peptide" evidence="1">
    <location>
        <begin position="1"/>
        <end position="19"/>
    </location>
</feature>
<reference evidence="3 5" key="1">
    <citation type="submission" date="2023-11" db="EMBL/GenBank/DDBJ databases">
        <title>Unpublished Manusciprt.</title>
        <authorList>
            <person name="Saticioglu I.B."/>
            <person name="Ay H."/>
            <person name="Ajmi N."/>
            <person name="Altun S."/>
            <person name="Duman M."/>
        </authorList>
    </citation>
    <scope>NUCLEOTIDE SEQUENCE</scope>
    <source>
        <strain evidence="2 5">Fl-33</strain>
        <strain evidence="3">Fl-77</strain>
    </source>
</reference>
<dbReference type="EMBL" id="JAWXVG010000005">
    <property type="protein sequence ID" value="MDX6182848.1"/>
    <property type="molecule type" value="Genomic_DNA"/>
</dbReference>
<sequence>MKTLILALSFFLISIVCNASDTISVWHVYYNKVKIKEYNQYNNKTPLIIKSSNYKIGDSITVKYFSDANCNNCSTGIMIGSEENRFTMAGKSIGTGNPISFPVSFLINSKKKKKKYAILYLESNGKKSLSFVLFEVQIE</sequence>
<comment type="caution">
    <text evidence="3">The sequence shown here is derived from an EMBL/GenBank/DDBJ whole genome shotgun (WGS) entry which is preliminary data.</text>
</comment>
<proteinExistence type="predicted"/>
<keyword evidence="1" id="KW-0732">Signal</keyword>
<dbReference type="Proteomes" id="UP001270053">
    <property type="component" value="Unassembled WGS sequence"/>
</dbReference>
<dbReference type="AlphaFoldDB" id="A0AAJ2SGY6"/>